<sequence length="288" mass="32973">MYLPQPMPLFTTINNHLHGRLSTLNTKKNSATLELAFSLFTYWFNPLSNKASEKQVSLGVLALNFLNLPPNSQWKVENTFLSGLVPEPTQPNMVTINNILKAFVDEILRLDSGIIIQTSQYPIGRRVLVGLGCLIGVLVANHKVAGFSSHSSTLFCSWCDCSKANLKQLKIRRLRQKRHVKDRSQAFKQLHNEAECTRMVKKTYIRWSELNFLEYWDACNRYQWESCTIGLKEYFKTISKIDGCGILKNAKQRKPNPITLDLKTTVKWNMVINQVRLACHGSKATIWL</sequence>
<protein>
    <submittedName>
        <fullName evidence="1">Uncharacterized protein</fullName>
    </submittedName>
</protein>
<dbReference type="EMBL" id="AVOT02013719">
    <property type="protein sequence ID" value="MBW0496605.1"/>
    <property type="molecule type" value="Genomic_DNA"/>
</dbReference>
<keyword evidence="2" id="KW-1185">Reference proteome</keyword>
<dbReference type="Proteomes" id="UP000765509">
    <property type="component" value="Unassembled WGS sequence"/>
</dbReference>
<dbReference type="AlphaFoldDB" id="A0A9Q3D6D0"/>
<gene>
    <name evidence="1" type="ORF">O181_036320</name>
</gene>
<accession>A0A9Q3D6D0</accession>
<reference evidence="1" key="1">
    <citation type="submission" date="2021-03" db="EMBL/GenBank/DDBJ databases">
        <title>Draft genome sequence of rust myrtle Austropuccinia psidii MF-1, a brazilian biotype.</title>
        <authorList>
            <person name="Quecine M.C."/>
            <person name="Pachon D.M.R."/>
            <person name="Bonatelli M.L."/>
            <person name="Correr F.H."/>
            <person name="Franceschini L.M."/>
            <person name="Leite T.F."/>
            <person name="Margarido G.R.A."/>
            <person name="Almeida C.A."/>
            <person name="Ferrarezi J.A."/>
            <person name="Labate C.A."/>
        </authorList>
    </citation>
    <scope>NUCLEOTIDE SEQUENCE</scope>
    <source>
        <strain evidence="1">MF-1</strain>
    </source>
</reference>
<evidence type="ECO:0000313" key="1">
    <source>
        <dbReference type="EMBL" id="MBW0496605.1"/>
    </source>
</evidence>
<evidence type="ECO:0000313" key="2">
    <source>
        <dbReference type="Proteomes" id="UP000765509"/>
    </source>
</evidence>
<name>A0A9Q3D6D0_9BASI</name>
<organism evidence="1 2">
    <name type="scientific">Austropuccinia psidii MF-1</name>
    <dbReference type="NCBI Taxonomy" id="1389203"/>
    <lineage>
        <taxon>Eukaryota</taxon>
        <taxon>Fungi</taxon>
        <taxon>Dikarya</taxon>
        <taxon>Basidiomycota</taxon>
        <taxon>Pucciniomycotina</taxon>
        <taxon>Pucciniomycetes</taxon>
        <taxon>Pucciniales</taxon>
        <taxon>Sphaerophragmiaceae</taxon>
        <taxon>Austropuccinia</taxon>
    </lineage>
</organism>
<comment type="caution">
    <text evidence="1">The sequence shown here is derived from an EMBL/GenBank/DDBJ whole genome shotgun (WGS) entry which is preliminary data.</text>
</comment>
<dbReference type="OrthoDB" id="2998386at2759"/>
<proteinExistence type="predicted"/>